<evidence type="ECO:0000313" key="1">
    <source>
        <dbReference type="EMBL" id="PWC10967.1"/>
    </source>
</evidence>
<dbReference type="RefSeq" id="WP_136168289.1">
    <property type="nucleotide sequence ID" value="NZ_KZ819095.1"/>
</dbReference>
<dbReference type="Proteomes" id="UP000296159">
    <property type="component" value="Unassembled WGS sequence"/>
</dbReference>
<dbReference type="AlphaFoldDB" id="A0A2U1TNI4"/>
<name>A0A2U1TNI4_9GAMM</name>
<evidence type="ECO:0000313" key="2">
    <source>
        <dbReference type="Proteomes" id="UP000296159"/>
    </source>
</evidence>
<keyword evidence="2" id="KW-1185">Reference proteome</keyword>
<proteinExistence type="predicted"/>
<sequence>MAIIETIESQEPDNAITRILQRISCEPAHRMVLYKMLSLCETARSAVEIEQALLSYPEMKVVLQPPSVLLAWLAQAGGIEQLAGEDSAPLWRTTPAGRHVVRREHPTARLTRLLAQEPVYRPLYLQVLQACVVPKTKTGIDAMLRDNPLFEHSRVYASYFIEALEQAGGLEWNDGWQTTRSGIKVIDENNYPD</sequence>
<reference evidence="1 2" key="1">
    <citation type="submission" date="2018-04" db="EMBL/GenBank/DDBJ databases">
        <title>Brenneria corticis sp.nov.</title>
        <authorList>
            <person name="Li Y."/>
        </authorList>
    </citation>
    <scope>NUCLEOTIDE SEQUENCE [LARGE SCALE GENOMIC DNA]</scope>
    <source>
        <strain evidence="1 2">CFCC 11842</strain>
    </source>
</reference>
<comment type="caution">
    <text evidence="1">The sequence shown here is derived from an EMBL/GenBank/DDBJ whole genome shotgun (WGS) entry which is preliminary data.</text>
</comment>
<gene>
    <name evidence="1" type="ORF">DDT56_20840</name>
</gene>
<organism evidence="1 2">
    <name type="scientific">Brenneria corticis</name>
    <dbReference type="NCBI Taxonomy" id="2173106"/>
    <lineage>
        <taxon>Bacteria</taxon>
        <taxon>Pseudomonadati</taxon>
        <taxon>Pseudomonadota</taxon>
        <taxon>Gammaproteobacteria</taxon>
        <taxon>Enterobacterales</taxon>
        <taxon>Pectobacteriaceae</taxon>
        <taxon>Brenneria</taxon>
    </lineage>
</organism>
<dbReference type="EMBL" id="QDKH01000033">
    <property type="protein sequence ID" value="PWC10967.1"/>
    <property type="molecule type" value="Genomic_DNA"/>
</dbReference>
<protein>
    <submittedName>
        <fullName evidence="1">Uncharacterized protein</fullName>
    </submittedName>
</protein>
<accession>A0A2U1TNI4</accession>